<protein>
    <submittedName>
        <fullName evidence="1">Uncharacterized protein</fullName>
    </submittedName>
</protein>
<dbReference type="AlphaFoldDB" id="A0A6P1QUP8"/>
<gene>
    <name evidence="1" type="ORF">DBX24_05770</name>
</gene>
<sequence>MNKIQRKKYKNEAVITHMDDYTAYVNPYFVVQKGEAKIKTIEWKVSKEKE</sequence>
<dbReference type="RefSeq" id="WP_160224252.1">
    <property type="nucleotide sequence ID" value="NZ_CP029149.1"/>
</dbReference>
<organism evidence="1 2">
    <name type="scientific">Bergeyella cardium</name>
    <dbReference type="NCBI Taxonomy" id="1585976"/>
    <lineage>
        <taxon>Bacteria</taxon>
        <taxon>Pseudomonadati</taxon>
        <taxon>Bacteroidota</taxon>
        <taxon>Flavobacteriia</taxon>
        <taxon>Flavobacteriales</taxon>
        <taxon>Weeksellaceae</taxon>
        <taxon>Bergeyella</taxon>
    </lineage>
</organism>
<dbReference type="Proteomes" id="UP000464318">
    <property type="component" value="Chromosome"/>
</dbReference>
<proteinExistence type="predicted"/>
<accession>A0A6P1QUP8</accession>
<keyword evidence="2" id="KW-1185">Reference proteome</keyword>
<dbReference type="EMBL" id="CP029149">
    <property type="protein sequence ID" value="QHN65425.1"/>
    <property type="molecule type" value="Genomic_DNA"/>
</dbReference>
<name>A0A6P1QUP8_9FLAO</name>
<dbReference type="KEGG" id="bcad:DBX24_05770"/>
<reference evidence="1 2" key="1">
    <citation type="submission" date="2018-04" db="EMBL/GenBank/DDBJ databases">
        <title>Characteristic and Complete Genome Sequencing of A Novel Member of Infective Endocarditis Causative Bacteria: Bergeyella cardium QL-PH.</title>
        <authorList>
            <person name="Pan H."/>
            <person name="Sun E."/>
            <person name="Zhang Y."/>
        </authorList>
    </citation>
    <scope>NUCLEOTIDE SEQUENCE [LARGE SCALE GENOMIC DNA]</scope>
    <source>
        <strain evidence="1 2">HPQL</strain>
    </source>
</reference>
<evidence type="ECO:0000313" key="1">
    <source>
        <dbReference type="EMBL" id="QHN65425.1"/>
    </source>
</evidence>
<evidence type="ECO:0000313" key="2">
    <source>
        <dbReference type="Proteomes" id="UP000464318"/>
    </source>
</evidence>